<evidence type="ECO:0000313" key="1">
    <source>
        <dbReference type="EMBL" id="KAK7258337.1"/>
    </source>
</evidence>
<protein>
    <recommendedName>
        <fullName evidence="3">C3H1-type domain-containing protein</fullName>
    </recommendedName>
</protein>
<dbReference type="EMBL" id="JAYWIO010000005">
    <property type="protein sequence ID" value="KAK7258337.1"/>
    <property type="molecule type" value="Genomic_DNA"/>
</dbReference>
<proteinExistence type="predicted"/>
<sequence>MQPLFHVLQPFISGCCKNGKGCKFLHNDVTDSIGVVACSPSSRLEGLEQHEEFIKLKAAQNQRLMVMAAISPSSHDKYITPSLTSEPHMSHGMVNFDYKFCRVLITTHLLGLRGATRFLRQKPNTLYNSPFAFTLFLSSISSPPSFSSSEFLLSLSLSLPPNPFQGKLRLLSLFFHFI</sequence>
<evidence type="ECO:0000313" key="2">
    <source>
        <dbReference type="Proteomes" id="UP001372338"/>
    </source>
</evidence>
<name>A0AAN9HXZ5_CROPI</name>
<comment type="caution">
    <text evidence="1">The sequence shown here is derived from an EMBL/GenBank/DDBJ whole genome shotgun (WGS) entry which is preliminary data.</text>
</comment>
<accession>A0AAN9HXZ5</accession>
<organism evidence="1 2">
    <name type="scientific">Crotalaria pallida</name>
    <name type="common">Smooth rattlebox</name>
    <name type="synonym">Crotalaria striata</name>
    <dbReference type="NCBI Taxonomy" id="3830"/>
    <lineage>
        <taxon>Eukaryota</taxon>
        <taxon>Viridiplantae</taxon>
        <taxon>Streptophyta</taxon>
        <taxon>Embryophyta</taxon>
        <taxon>Tracheophyta</taxon>
        <taxon>Spermatophyta</taxon>
        <taxon>Magnoliopsida</taxon>
        <taxon>eudicotyledons</taxon>
        <taxon>Gunneridae</taxon>
        <taxon>Pentapetalae</taxon>
        <taxon>rosids</taxon>
        <taxon>fabids</taxon>
        <taxon>Fabales</taxon>
        <taxon>Fabaceae</taxon>
        <taxon>Papilionoideae</taxon>
        <taxon>50 kb inversion clade</taxon>
        <taxon>genistoids sensu lato</taxon>
        <taxon>core genistoids</taxon>
        <taxon>Crotalarieae</taxon>
        <taxon>Crotalaria</taxon>
    </lineage>
</organism>
<gene>
    <name evidence="1" type="ORF">RIF29_23910</name>
</gene>
<dbReference type="AlphaFoldDB" id="A0AAN9HXZ5"/>
<evidence type="ECO:0008006" key="3">
    <source>
        <dbReference type="Google" id="ProtNLM"/>
    </source>
</evidence>
<keyword evidence="2" id="KW-1185">Reference proteome</keyword>
<reference evidence="1 2" key="1">
    <citation type="submission" date="2024-01" db="EMBL/GenBank/DDBJ databases">
        <title>The genomes of 5 underutilized Papilionoideae crops provide insights into root nodulation and disease resistanc.</title>
        <authorList>
            <person name="Yuan L."/>
        </authorList>
    </citation>
    <scope>NUCLEOTIDE SEQUENCE [LARGE SCALE GENOMIC DNA]</scope>
    <source>
        <strain evidence="1">ZHUSHIDOU_FW_LH</strain>
        <tissue evidence="1">Leaf</tissue>
    </source>
</reference>
<dbReference type="Proteomes" id="UP001372338">
    <property type="component" value="Unassembled WGS sequence"/>
</dbReference>